<gene>
    <name evidence="2" type="ORF">J8C05_04720</name>
</gene>
<dbReference type="RefSeq" id="WP_211423023.1">
    <property type="nucleotide sequence ID" value="NZ_CP072642.1"/>
</dbReference>
<evidence type="ECO:0000259" key="1">
    <source>
        <dbReference type="SMART" id="SM00989"/>
    </source>
</evidence>
<dbReference type="EMBL" id="CP072642">
    <property type="protein sequence ID" value="QUV94753.1"/>
    <property type="molecule type" value="Genomic_DNA"/>
</dbReference>
<dbReference type="Pfam" id="PF02830">
    <property type="entry name" value="V4R"/>
    <property type="match status" value="1"/>
</dbReference>
<dbReference type="Proteomes" id="UP000677668">
    <property type="component" value="Chromosome 1"/>
</dbReference>
<organism evidence="2 3">
    <name type="scientific">Chloracidobacterium sp. N</name>
    <dbReference type="NCBI Taxonomy" id="2821540"/>
    <lineage>
        <taxon>Bacteria</taxon>
        <taxon>Pseudomonadati</taxon>
        <taxon>Acidobacteriota</taxon>
        <taxon>Terriglobia</taxon>
        <taxon>Terriglobales</taxon>
        <taxon>Acidobacteriaceae</taxon>
        <taxon>Chloracidobacterium</taxon>
        <taxon>Chloracidobacterium aggregatum</taxon>
    </lineage>
</organism>
<keyword evidence="3" id="KW-1185">Reference proteome</keyword>
<dbReference type="PANTHER" id="PTHR35090">
    <property type="entry name" value="DNA-DIRECTED RNA POLYMERASE SUBUNIT I"/>
    <property type="match status" value="1"/>
</dbReference>
<feature type="domain" description="4-vinyl reductase 4VR" evidence="1">
    <location>
        <begin position="132"/>
        <end position="194"/>
    </location>
</feature>
<dbReference type="SMART" id="SM00989">
    <property type="entry name" value="V4R"/>
    <property type="match status" value="1"/>
</dbReference>
<dbReference type="Gene3D" id="3.30.1380.20">
    <property type="entry name" value="Trafficking protein particle complex subunit 3"/>
    <property type="match status" value="1"/>
</dbReference>
<dbReference type="InterPro" id="IPR004096">
    <property type="entry name" value="V4R"/>
</dbReference>
<sequence>MAINVADGGIKNYHNYFVPEDFLSRDSRTRTIRLRDGQRGVYASEDFITSLHAGLDEEVGDASSLVMYKNGYEWGVSDMKRFAEKMRHEFGGGKLDIWQMNRKFVLESWWWPLTTEGWGAWAIDFSFEKQGMVFVTIKNSAVAKAMEQVGKPVCYMYAGMFAGVFSVFDREERGGIEVQCYSMGNDCCKFIVGSQKKVNAAEFWRREGASAKEIMEKLVD</sequence>
<evidence type="ECO:0000313" key="3">
    <source>
        <dbReference type="Proteomes" id="UP000677668"/>
    </source>
</evidence>
<protein>
    <submittedName>
        <fullName evidence="2">4-vinyl reductase</fullName>
    </submittedName>
</protein>
<evidence type="ECO:0000313" key="2">
    <source>
        <dbReference type="EMBL" id="QUV94753.1"/>
    </source>
</evidence>
<dbReference type="PANTHER" id="PTHR35090:SF1">
    <property type="entry name" value="SLR0144 PROTEIN"/>
    <property type="match status" value="1"/>
</dbReference>
<proteinExistence type="predicted"/>
<name>A0ABX8B176_9BACT</name>
<accession>A0ABX8B176</accession>
<dbReference type="InterPro" id="IPR024096">
    <property type="entry name" value="NO_sig/Golgi_transp_ligand-bd"/>
</dbReference>
<reference evidence="2 3" key="1">
    <citation type="submission" date="2021-03" db="EMBL/GenBank/DDBJ databases">
        <title>Genomic and phenotypic characterization of Chloracidobacterium isolates provides evidence for multiple species.</title>
        <authorList>
            <person name="Saini M.K."/>
            <person name="Costas A.M.G."/>
            <person name="Tank M."/>
            <person name="Bryant D.A."/>
        </authorList>
    </citation>
    <scope>NUCLEOTIDE SEQUENCE [LARGE SCALE GENOMIC DNA]</scope>
    <source>
        <strain evidence="2 3">N</strain>
    </source>
</reference>
<dbReference type="SUPFAM" id="SSF111126">
    <property type="entry name" value="Ligand-binding domain in the NO signalling and Golgi transport"/>
    <property type="match status" value="1"/>
</dbReference>